<name>A0A6B0U9L8_IXORI</name>
<reference evidence="2" key="1">
    <citation type="submission" date="2019-12" db="EMBL/GenBank/DDBJ databases">
        <title>An insight into the sialome of adult female Ixodes ricinus ticks feeding for 6 days.</title>
        <authorList>
            <person name="Perner J."/>
            <person name="Ribeiro J.M.C."/>
        </authorList>
    </citation>
    <scope>NUCLEOTIDE SEQUENCE</scope>
    <source>
        <strain evidence="2">Semi-engorged</strain>
        <tissue evidence="2">Salivary glands</tissue>
    </source>
</reference>
<protein>
    <submittedName>
        <fullName evidence="2">Putative secreted protein</fullName>
    </submittedName>
</protein>
<keyword evidence="1" id="KW-0732">Signal</keyword>
<proteinExistence type="predicted"/>
<sequence length="85" mass="8796">MRHSGGSACAVFLLLLGGWALWSFPCDLFFVSGHDGGVWGEWSALAFAALRWRMAPCCSCARGGGVFSGAVIGAAPGLSDVTFPT</sequence>
<feature type="signal peptide" evidence="1">
    <location>
        <begin position="1"/>
        <end position="20"/>
    </location>
</feature>
<dbReference type="AlphaFoldDB" id="A0A6B0U9L8"/>
<feature type="chain" id="PRO_5025577539" evidence="1">
    <location>
        <begin position="21"/>
        <end position="85"/>
    </location>
</feature>
<organism evidence="2">
    <name type="scientific">Ixodes ricinus</name>
    <name type="common">Common tick</name>
    <name type="synonym">Acarus ricinus</name>
    <dbReference type="NCBI Taxonomy" id="34613"/>
    <lineage>
        <taxon>Eukaryota</taxon>
        <taxon>Metazoa</taxon>
        <taxon>Ecdysozoa</taxon>
        <taxon>Arthropoda</taxon>
        <taxon>Chelicerata</taxon>
        <taxon>Arachnida</taxon>
        <taxon>Acari</taxon>
        <taxon>Parasitiformes</taxon>
        <taxon>Ixodida</taxon>
        <taxon>Ixodoidea</taxon>
        <taxon>Ixodidae</taxon>
        <taxon>Ixodinae</taxon>
        <taxon>Ixodes</taxon>
    </lineage>
</organism>
<evidence type="ECO:0000313" key="2">
    <source>
        <dbReference type="EMBL" id="MXU85340.1"/>
    </source>
</evidence>
<accession>A0A6B0U9L8</accession>
<dbReference type="EMBL" id="GIFC01003257">
    <property type="protein sequence ID" value="MXU85340.1"/>
    <property type="molecule type" value="Transcribed_RNA"/>
</dbReference>
<evidence type="ECO:0000256" key="1">
    <source>
        <dbReference type="SAM" id="SignalP"/>
    </source>
</evidence>